<keyword evidence="5" id="KW-0067">ATP-binding</keyword>
<reference evidence="11 12" key="1">
    <citation type="submission" date="2017-11" db="EMBL/GenBank/DDBJ databases">
        <title>Evolution of Phototrophy in the Chloroflexi Phylum Driven by Horizontal Gene Transfer.</title>
        <authorList>
            <person name="Ward L.M."/>
            <person name="Hemp J."/>
            <person name="Shih P.M."/>
            <person name="Mcglynn S.E."/>
            <person name="Fischer W."/>
        </authorList>
    </citation>
    <scope>NUCLEOTIDE SEQUENCE [LARGE SCALE GENOMIC DNA]</scope>
    <source>
        <strain evidence="11">JP3_13</strain>
    </source>
</reference>
<accession>A0A2M8PHB0</accession>
<evidence type="ECO:0000256" key="7">
    <source>
        <dbReference type="ARBA" id="ARBA00024799"/>
    </source>
</evidence>
<organism evidence="11 12">
    <name type="scientific">Candidatus Thermofonsia Clade 1 bacterium</name>
    <dbReference type="NCBI Taxonomy" id="2364210"/>
    <lineage>
        <taxon>Bacteria</taxon>
        <taxon>Bacillati</taxon>
        <taxon>Chloroflexota</taxon>
        <taxon>Candidatus Thermofontia</taxon>
        <taxon>Candidatus Thermofonsia Clade 1</taxon>
    </lineage>
</organism>
<dbReference type="SMART" id="SM00845">
    <property type="entry name" value="GatB_Yqey"/>
    <property type="match status" value="1"/>
</dbReference>
<dbReference type="Pfam" id="PF02637">
    <property type="entry name" value="GatB_Yqey"/>
    <property type="match status" value="1"/>
</dbReference>
<dbReference type="InterPro" id="IPR018027">
    <property type="entry name" value="Asn/Gln_amidotransferase"/>
</dbReference>
<evidence type="ECO:0000256" key="3">
    <source>
        <dbReference type="ARBA" id="ARBA00022598"/>
    </source>
</evidence>
<dbReference type="FunFam" id="1.10.150.380:FF:000001">
    <property type="entry name" value="Aspartyl/glutamyl-tRNA(Asn/Gln) amidotransferase subunit B"/>
    <property type="match status" value="1"/>
</dbReference>
<dbReference type="GO" id="GO:0006412">
    <property type="term" value="P:translation"/>
    <property type="evidence" value="ECO:0007669"/>
    <property type="project" value="UniProtKB-KW"/>
</dbReference>
<comment type="catalytic activity">
    <reaction evidence="8">
        <text>L-aspartyl-tRNA(Asn) + L-glutamine + ATP + H2O = L-asparaginyl-tRNA(Asn) + L-glutamate + ADP + phosphate + 2 H(+)</text>
        <dbReference type="Rhea" id="RHEA:14513"/>
        <dbReference type="Rhea" id="RHEA-COMP:9674"/>
        <dbReference type="Rhea" id="RHEA-COMP:9677"/>
        <dbReference type="ChEBI" id="CHEBI:15377"/>
        <dbReference type="ChEBI" id="CHEBI:15378"/>
        <dbReference type="ChEBI" id="CHEBI:29985"/>
        <dbReference type="ChEBI" id="CHEBI:30616"/>
        <dbReference type="ChEBI" id="CHEBI:43474"/>
        <dbReference type="ChEBI" id="CHEBI:58359"/>
        <dbReference type="ChEBI" id="CHEBI:78515"/>
        <dbReference type="ChEBI" id="CHEBI:78516"/>
        <dbReference type="ChEBI" id="CHEBI:456216"/>
    </reaction>
</comment>
<dbReference type="NCBIfam" id="NF004012">
    <property type="entry name" value="PRK05477.1-2"/>
    <property type="match status" value="1"/>
</dbReference>
<dbReference type="GO" id="GO:0005524">
    <property type="term" value="F:ATP binding"/>
    <property type="evidence" value="ECO:0007669"/>
    <property type="project" value="UniProtKB-KW"/>
</dbReference>
<evidence type="ECO:0000256" key="1">
    <source>
        <dbReference type="ARBA" id="ARBA00005306"/>
    </source>
</evidence>
<evidence type="ECO:0000313" key="12">
    <source>
        <dbReference type="Proteomes" id="UP000229681"/>
    </source>
</evidence>
<comment type="function">
    <text evidence="7">Allows the formation of correctly charged Asn-tRNA(Asn) or Gln-tRNA(Gln) through the transamidation of misacylated Asp-tRNA(Asn) or Glu-tRNA(Gln) in organisms which lack either or both of asparaginyl-tRNA or glutaminyl-tRNA synthetases. The reaction takes place in the presence of glutamine and ATP through an activated phospho-Asp-tRNA(Asn) or phospho-Glu-tRNA(Gln).</text>
</comment>
<dbReference type="PROSITE" id="PS01234">
    <property type="entry name" value="GATB"/>
    <property type="match status" value="1"/>
</dbReference>
<dbReference type="InterPro" id="IPR042114">
    <property type="entry name" value="GatB_C_1"/>
</dbReference>
<comment type="subunit">
    <text evidence="2">Heterotrimer of A, B and C subunits.</text>
</comment>
<evidence type="ECO:0000259" key="10">
    <source>
        <dbReference type="SMART" id="SM00845"/>
    </source>
</evidence>
<evidence type="ECO:0000256" key="4">
    <source>
        <dbReference type="ARBA" id="ARBA00022741"/>
    </source>
</evidence>
<sequence length="406" mass="44384">MSAYEAVIGLEVHAELLTESKMFCGCAVVDSTTAEPNTVVCPICLGMPGVLPVINRRAVEFAIRVGLALNCQIATTNVFARKSYFYPDLPKGYQISQYELPLAINGWLEIDLPNGSTKRIGIRRAHLEEDTGKSIHVGGSSLIDFNRSGVPLLEIVTEPDIRSAEEAEAYGRKLRAILQYLGVNSGDMSKGVLRMEPNISVRPVGSNELRTRTEVKNLNSIRSLARASALEIERQIKIYESGGTVTQATLGWDEARGTLVMQREKESAHDYRYFPEPDLPPLVISPEWIEAIRRSLPELPDAKRNRLIALGLGAYEASVLVADRAVADYFEAVVASGAEPKKAANWIINELFARMNKAALPSENIAETRVAPSALAELIRLVDSGTINNNAAKKVLDALFERGGAP</sequence>
<dbReference type="Pfam" id="PF02934">
    <property type="entry name" value="GatB_N"/>
    <property type="match status" value="1"/>
</dbReference>
<evidence type="ECO:0000256" key="2">
    <source>
        <dbReference type="ARBA" id="ARBA00011123"/>
    </source>
</evidence>
<dbReference type="InterPro" id="IPR017958">
    <property type="entry name" value="Gln-tRNA_amidoTrfase_suB_CS"/>
</dbReference>
<dbReference type="PANTHER" id="PTHR11659:SF0">
    <property type="entry name" value="GLUTAMYL-TRNA(GLN) AMIDOTRANSFERASE SUBUNIT B, MITOCHONDRIAL"/>
    <property type="match status" value="1"/>
</dbReference>
<evidence type="ECO:0000256" key="8">
    <source>
        <dbReference type="ARBA" id="ARBA00047380"/>
    </source>
</evidence>
<dbReference type="InterPro" id="IPR004413">
    <property type="entry name" value="GatB"/>
</dbReference>
<dbReference type="InterPro" id="IPR003789">
    <property type="entry name" value="Asn/Gln_tRNA_amidoTrase-B-like"/>
</dbReference>
<evidence type="ECO:0000313" key="11">
    <source>
        <dbReference type="EMBL" id="PJF36940.1"/>
    </source>
</evidence>
<dbReference type="SUPFAM" id="SSF55931">
    <property type="entry name" value="Glutamine synthetase/guanido kinase"/>
    <property type="match status" value="1"/>
</dbReference>
<keyword evidence="6" id="KW-0648">Protein biosynthesis</keyword>
<evidence type="ECO:0000256" key="9">
    <source>
        <dbReference type="ARBA" id="ARBA00047913"/>
    </source>
</evidence>
<dbReference type="EMBL" id="PGTM01000023">
    <property type="protein sequence ID" value="PJF36940.1"/>
    <property type="molecule type" value="Genomic_DNA"/>
</dbReference>
<dbReference type="AlphaFoldDB" id="A0A2M8PHB0"/>
<gene>
    <name evidence="11" type="ORF">CUN49_02945</name>
</gene>
<feature type="non-terminal residue" evidence="11">
    <location>
        <position position="406"/>
    </location>
</feature>
<dbReference type="Proteomes" id="UP000229681">
    <property type="component" value="Unassembled WGS sequence"/>
</dbReference>
<name>A0A2M8PHB0_9CHLR</name>
<dbReference type="GO" id="GO:0016740">
    <property type="term" value="F:transferase activity"/>
    <property type="evidence" value="ECO:0007669"/>
    <property type="project" value="UniProtKB-KW"/>
</dbReference>
<dbReference type="Gene3D" id="1.10.150.380">
    <property type="entry name" value="GatB domain, N-terminal subdomain"/>
    <property type="match status" value="1"/>
</dbReference>
<comment type="catalytic activity">
    <reaction evidence="9">
        <text>L-glutamyl-tRNA(Gln) + L-glutamine + ATP + H2O = L-glutaminyl-tRNA(Gln) + L-glutamate + ADP + phosphate + H(+)</text>
        <dbReference type="Rhea" id="RHEA:17521"/>
        <dbReference type="Rhea" id="RHEA-COMP:9681"/>
        <dbReference type="Rhea" id="RHEA-COMP:9684"/>
        <dbReference type="ChEBI" id="CHEBI:15377"/>
        <dbReference type="ChEBI" id="CHEBI:15378"/>
        <dbReference type="ChEBI" id="CHEBI:29985"/>
        <dbReference type="ChEBI" id="CHEBI:30616"/>
        <dbReference type="ChEBI" id="CHEBI:43474"/>
        <dbReference type="ChEBI" id="CHEBI:58359"/>
        <dbReference type="ChEBI" id="CHEBI:78520"/>
        <dbReference type="ChEBI" id="CHEBI:78521"/>
        <dbReference type="ChEBI" id="CHEBI:456216"/>
    </reaction>
</comment>
<keyword evidence="11" id="KW-0808">Transferase</keyword>
<dbReference type="SUPFAM" id="SSF89095">
    <property type="entry name" value="GatB/YqeY motif"/>
    <property type="match status" value="1"/>
</dbReference>
<evidence type="ECO:0000256" key="6">
    <source>
        <dbReference type="ARBA" id="ARBA00022917"/>
    </source>
</evidence>
<dbReference type="GO" id="GO:0070681">
    <property type="term" value="P:glutaminyl-tRNAGln biosynthesis via transamidation"/>
    <property type="evidence" value="ECO:0007669"/>
    <property type="project" value="TreeGrafter"/>
</dbReference>
<dbReference type="HAMAP" id="MF_00121">
    <property type="entry name" value="GatB"/>
    <property type="match status" value="1"/>
</dbReference>
<proteinExistence type="inferred from homology"/>
<dbReference type="InterPro" id="IPR006075">
    <property type="entry name" value="Asn/Gln-tRNA_Trfase_suB/E_cat"/>
</dbReference>
<dbReference type="GO" id="GO:0050567">
    <property type="term" value="F:glutaminyl-tRNA synthase (glutamine-hydrolyzing) activity"/>
    <property type="evidence" value="ECO:0007669"/>
    <property type="project" value="TreeGrafter"/>
</dbReference>
<feature type="domain" description="Asn/Gln amidotransferase" evidence="10">
    <location>
        <begin position="328"/>
        <end position="406"/>
    </location>
</feature>
<dbReference type="PANTHER" id="PTHR11659">
    <property type="entry name" value="GLUTAMYL-TRNA GLN AMIDOTRANSFERASE SUBUNIT B MITOCHONDRIAL AND PROKARYOTIC PET112-RELATED"/>
    <property type="match status" value="1"/>
</dbReference>
<keyword evidence="4" id="KW-0547">Nucleotide-binding</keyword>
<evidence type="ECO:0000256" key="5">
    <source>
        <dbReference type="ARBA" id="ARBA00022840"/>
    </source>
</evidence>
<comment type="caution">
    <text evidence="11">The sequence shown here is derived from an EMBL/GenBank/DDBJ whole genome shotgun (WGS) entry which is preliminary data.</text>
</comment>
<comment type="similarity">
    <text evidence="1">Belongs to the GatB/GatE family. GatB subfamily.</text>
</comment>
<keyword evidence="3" id="KW-0436">Ligase</keyword>
<dbReference type="NCBIfam" id="NF004014">
    <property type="entry name" value="PRK05477.1-4"/>
    <property type="match status" value="1"/>
</dbReference>
<dbReference type="InterPro" id="IPR017959">
    <property type="entry name" value="Asn/Gln-tRNA_amidoTrfase_suB/E"/>
</dbReference>
<protein>
    <submittedName>
        <fullName evidence="11">Asp-tRNA(Asn)/Glu-tRNA(Gln) amidotransferase GatCAB subunit B</fullName>
    </submittedName>
</protein>
<dbReference type="InterPro" id="IPR014746">
    <property type="entry name" value="Gln_synth/guanido_kin_cat_dom"/>
</dbReference>
<dbReference type="NCBIfam" id="TIGR00133">
    <property type="entry name" value="gatB"/>
    <property type="match status" value="1"/>
</dbReference>